<dbReference type="SUPFAM" id="SSF52540">
    <property type="entry name" value="P-loop containing nucleoside triphosphate hydrolases"/>
    <property type="match status" value="1"/>
</dbReference>
<feature type="region of interest" description="Disordered" evidence="1">
    <location>
        <begin position="310"/>
        <end position="338"/>
    </location>
</feature>
<dbReference type="Proteomes" id="UP000660729">
    <property type="component" value="Unassembled WGS sequence"/>
</dbReference>
<evidence type="ECO:0000313" key="3">
    <source>
        <dbReference type="Proteomes" id="UP000660729"/>
    </source>
</evidence>
<sequence>MASSDTRHDELEDVFIAVTGLTGAGKSEFISLCVGQDAGIGHGLESGQSCSSKHKLAYRRANTFYISETFDVQERTFDWNDKLRIHLIDTPGFNDTHRQDVDILREIAGYMVATYNDNVRLSGMIYLFSINHRRIGGSALRNMKMFKDLVGQDGFPGIILATTMWDTLEDKSLGEQREQELVSKQSFWGGMVERGSRVMRHTRTRESAMTILEAIITRKHPFALKIQEEMVEENLVLHDTAAGKQVNQDLLELQQKYQKELDALKRDMIEADSDAQKEISRLMQQHRLDLENIDTDRHRLEVDMANLEAERTRELESLQEKLDARERKLSEKDQKIRG</sequence>
<proteinExistence type="predicted"/>
<organism evidence="2 3">
    <name type="scientific">Pseudocercospora fuligena</name>
    <dbReference type="NCBI Taxonomy" id="685502"/>
    <lineage>
        <taxon>Eukaryota</taxon>
        <taxon>Fungi</taxon>
        <taxon>Dikarya</taxon>
        <taxon>Ascomycota</taxon>
        <taxon>Pezizomycotina</taxon>
        <taxon>Dothideomycetes</taxon>
        <taxon>Dothideomycetidae</taxon>
        <taxon>Mycosphaerellales</taxon>
        <taxon>Mycosphaerellaceae</taxon>
        <taxon>Pseudocercospora</taxon>
    </lineage>
</organism>
<dbReference type="CDD" id="cd00882">
    <property type="entry name" value="Ras_like_GTPase"/>
    <property type="match status" value="1"/>
</dbReference>
<dbReference type="OrthoDB" id="3635738at2759"/>
<dbReference type="AlphaFoldDB" id="A0A8H6RGS4"/>
<dbReference type="EMBL" id="JABCIY010000157">
    <property type="protein sequence ID" value="KAF7191565.1"/>
    <property type="molecule type" value="Genomic_DNA"/>
</dbReference>
<gene>
    <name evidence="2" type="ORF">HII31_07067</name>
</gene>
<evidence type="ECO:0008006" key="4">
    <source>
        <dbReference type="Google" id="ProtNLM"/>
    </source>
</evidence>
<dbReference type="InterPro" id="IPR027417">
    <property type="entry name" value="P-loop_NTPase"/>
</dbReference>
<protein>
    <recommendedName>
        <fullName evidence="4">G domain-containing protein</fullName>
    </recommendedName>
</protein>
<reference evidence="2" key="1">
    <citation type="submission" date="2020-04" db="EMBL/GenBank/DDBJ databases">
        <title>Draft genome resource of the tomato pathogen Pseudocercospora fuligena.</title>
        <authorList>
            <person name="Zaccaron A."/>
        </authorList>
    </citation>
    <scope>NUCLEOTIDE SEQUENCE</scope>
    <source>
        <strain evidence="2">PF001</strain>
    </source>
</reference>
<evidence type="ECO:0000313" key="2">
    <source>
        <dbReference type="EMBL" id="KAF7191565.1"/>
    </source>
</evidence>
<keyword evidence="3" id="KW-1185">Reference proteome</keyword>
<accession>A0A8H6RGS4</accession>
<evidence type="ECO:0000256" key="1">
    <source>
        <dbReference type="SAM" id="MobiDB-lite"/>
    </source>
</evidence>
<comment type="caution">
    <text evidence="2">The sequence shown here is derived from an EMBL/GenBank/DDBJ whole genome shotgun (WGS) entry which is preliminary data.</text>
</comment>
<name>A0A8H6RGS4_9PEZI</name>
<dbReference type="Gene3D" id="3.40.50.300">
    <property type="entry name" value="P-loop containing nucleotide triphosphate hydrolases"/>
    <property type="match status" value="1"/>
</dbReference>